<reference evidence="1" key="1">
    <citation type="submission" date="2014-09" db="EMBL/GenBank/DDBJ databases">
        <authorList>
            <person name="Magalhaes I.L.F."/>
            <person name="Oliveira U."/>
            <person name="Santos F.R."/>
            <person name="Vidigal T.H.D.A."/>
            <person name="Brescovit A.D."/>
            <person name="Santos A.J."/>
        </authorList>
    </citation>
    <scope>NUCLEOTIDE SEQUENCE</scope>
    <source>
        <tissue evidence="1">Shoot tissue taken approximately 20 cm above the soil surface</tissue>
    </source>
</reference>
<organism evidence="1">
    <name type="scientific">Arundo donax</name>
    <name type="common">Giant reed</name>
    <name type="synonym">Donax arundinaceus</name>
    <dbReference type="NCBI Taxonomy" id="35708"/>
    <lineage>
        <taxon>Eukaryota</taxon>
        <taxon>Viridiplantae</taxon>
        <taxon>Streptophyta</taxon>
        <taxon>Embryophyta</taxon>
        <taxon>Tracheophyta</taxon>
        <taxon>Spermatophyta</taxon>
        <taxon>Magnoliopsida</taxon>
        <taxon>Liliopsida</taxon>
        <taxon>Poales</taxon>
        <taxon>Poaceae</taxon>
        <taxon>PACMAD clade</taxon>
        <taxon>Arundinoideae</taxon>
        <taxon>Arundineae</taxon>
        <taxon>Arundo</taxon>
    </lineage>
</organism>
<protein>
    <submittedName>
        <fullName evidence="1">Uncharacterized protein</fullName>
    </submittedName>
</protein>
<accession>A0A0A9FJI6</accession>
<sequence length="17" mass="1915">MSTKQALLPAHHVPRTK</sequence>
<dbReference type="AlphaFoldDB" id="A0A0A9FJI6"/>
<proteinExistence type="predicted"/>
<name>A0A0A9FJI6_ARUDO</name>
<dbReference type="EMBL" id="GBRH01186492">
    <property type="protein sequence ID" value="JAE11404.1"/>
    <property type="molecule type" value="Transcribed_RNA"/>
</dbReference>
<evidence type="ECO:0000313" key="1">
    <source>
        <dbReference type="EMBL" id="JAE11404.1"/>
    </source>
</evidence>
<reference evidence="1" key="2">
    <citation type="journal article" date="2015" name="Data Brief">
        <title>Shoot transcriptome of the giant reed, Arundo donax.</title>
        <authorList>
            <person name="Barrero R.A."/>
            <person name="Guerrero F.D."/>
            <person name="Moolhuijzen P."/>
            <person name="Goolsby J.A."/>
            <person name="Tidwell J."/>
            <person name="Bellgard S.E."/>
            <person name="Bellgard M.I."/>
        </authorList>
    </citation>
    <scope>NUCLEOTIDE SEQUENCE</scope>
    <source>
        <tissue evidence="1">Shoot tissue taken approximately 20 cm above the soil surface</tissue>
    </source>
</reference>